<dbReference type="EMBL" id="LT598451">
    <property type="protein sequence ID" value="SCU93603.1"/>
    <property type="molecule type" value="Genomic_DNA"/>
</dbReference>
<dbReference type="Proteomes" id="UP000189911">
    <property type="component" value="Chromosome E"/>
</dbReference>
<sequence length="260" mass="28755">MRDPRHQKFVWTARHDCALVDSVLALGDVLADPIRSYPRTKFWAAVSDELHVAHGLVRNSRQCRDRFNLLFSRALLVPTKASRPASLPTETAGPGANQVTPHEHLLHSRSHSHSHSHSQSLPHLHSQMDPAAASEPVLEARLQACALRFRFGNGRSLELNINSPPRANIVIVPPLLPSPPPPPRTGALHEVIHPPEPLEETSVAHPEPRFADLALIHSQLRHVNSVLDTLTADVSSLKTQVNDLQQYLHSQGTHGDAKRE</sequence>
<feature type="domain" description="Myb-like" evidence="2">
    <location>
        <begin position="3"/>
        <end position="71"/>
    </location>
</feature>
<evidence type="ECO:0000313" key="3">
    <source>
        <dbReference type="EMBL" id="SCU93603.1"/>
    </source>
</evidence>
<reference evidence="4" key="1">
    <citation type="submission" date="2016-03" db="EMBL/GenBank/DDBJ databases">
        <authorList>
            <person name="Devillers Hugo."/>
        </authorList>
    </citation>
    <scope>NUCLEOTIDE SEQUENCE [LARGE SCALE GENOMIC DNA]</scope>
</reference>
<dbReference type="InterPro" id="IPR001005">
    <property type="entry name" value="SANT/Myb"/>
</dbReference>
<protein>
    <submittedName>
        <fullName evidence="3">LANO_0E04324g1_1</fullName>
    </submittedName>
</protein>
<dbReference type="AlphaFoldDB" id="A0A1G4JRZ3"/>
<feature type="region of interest" description="Disordered" evidence="1">
    <location>
        <begin position="105"/>
        <end position="132"/>
    </location>
</feature>
<name>A0A1G4JRZ3_9SACH</name>
<evidence type="ECO:0000313" key="4">
    <source>
        <dbReference type="Proteomes" id="UP000189911"/>
    </source>
</evidence>
<feature type="compositionally biased region" description="Basic residues" evidence="1">
    <location>
        <begin position="107"/>
        <end position="116"/>
    </location>
</feature>
<evidence type="ECO:0000256" key="1">
    <source>
        <dbReference type="SAM" id="MobiDB-lite"/>
    </source>
</evidence>
<keyword evidence="4" id="KW-1185">Reference proteome</keyword>
<dbReference type="OrthoDB" id="4036644at2759"/>
<proteinExistence type="predicted"/>
<accession>A0A1G4JRZ3</accession>
<gene>
    <name evidence="3" type="ORF">LANO_0E04324G</name>
</gene>
<dbReference type="PROSITE" id="PS50090">
    <property type="entry name" value="MYB_LIKE"/>
    <property type="match status" value="1"/>
</dbReference>
<organism evidence="3 4">
    <name type="scientific">Lachancea nothofagi CBS 11611</name>
    <dbReference type="NCBI Taxonomy" id="1266666"/>
    <lineage>
        <taxon>Eukaryota</taxon>
        <taxon>Fungi</taxon>
        <taxon>Dikarya</taxon>
        <taxon>Ascomycota</taxon>
        <taxon>Saccharomycotina</taxon>
        <taxon>Saccharomycetes</taxon>
        <taxon>Saccharomycetales</taxon>
        <taxon>Saccharomycetaceae</taxon>
        <taxon>Lachancea</taxon>
    </lineage>
</organism>
<evidence type="ECO:0000259" key="2">
    <source>
        <dbReference type="PROSITE" id="PS50090"/>
    </source>
</evidence>